<dbReference type="Proteomes" id="UP000887116">
    <property type="component" value="Unassembled WGS sequence"/>
</dbReference>
<organism evidence="1 2">
    <name type="scientific">Trichonephila clavata</name>
    <name type="common">Joro spider</name>
    <name type="synonym">Nephila clavata</name>
    <dbReference type="NCBI Taxonomy" id="2740835"/>
    <lineage>
        <taxon>Eukaryota</taxon>
        <taxon>Metazoa</taxon>
        <taxon>Ecdysozoa</taxon>
        <taxon>Arthropoda</taxon>
        <taxon>Chelicerata</taxon>
        <taxon>Arachnida</taxon>
        <taxon>Araneae</taxon>
        <taxon>Araneomorphae</taxon>
        <taxon>Entelegynae</taxon>
        <taxon>Araneoidea</taxon>
        <taxon>Nephilidae</taxon>
        <taxon>Trichonephila</taxon>
    </lineage>
</organism>
<evidence type="ECO:0000313" key="2">
    <source>
        <dbReference type="Proteomes" id="UP000887116"/>
    </source>
</evidence>
<dbReference type="EMBL" id="BMAO01016705">
    <property type="protein sequence ID" value="GFR10611.1"/>
    <property type="molecule type" value="Genomic_DNA"/>
</dbReference>
<evidence type="ECO:0000313" key="1">
    <source>
        <dbReference type="EMBL" id="GFR10611.1"/>
    </source>
</evidence>
<dbReference type="AlphaFoldDB" id="A0A8X6JKV5"/>
<comment type="caution">
    <text evidence="1">The sequence shown here is derived from an EMBL/GenBank/DDBJ whole genome shotgun (WGS) entry which is preliminary data.</text>
</comment>
<proteinExistence type="predicted"/>
<reference evidence="1" key="1">
    <citation type="submission" date="2020-07" db="EMBL/GenBank/DDBJ databases">
        <title>Multicomponent nature underlies the extraordinary mechanical properties of spider dragline silk.</title>
        <authorList>
            <person name="Kono N."/>
            <person name="Nakamura H."/>
            <person name="Mori M."/>
            <person name="Yoshida Y."/>
            <person name="Ohtoshi R."/>
            <person name="Malay A.D."/>
            <person name="Moran D.A.P."/>
            <person name="Tomita M."/>
            <person name="Numata K."/>
            <person name="Arakawa K."/>
        </authorList>
    </citation>
    <scope>NUCLEOTIDE SEQUENCE</scope>
</reference>
<protein>
    <submittedName>
        <fullName evidence="1">Uncharacterized protein</fullName>
    </submittedName>
</protein>
<keyword evidence="2" id="KW-1185">Reference proteome</keyword>
<sequence length="84" mass="9337">MTFLTADELFHTQKVDAHHSEQINLHRVEEVQSSPEPVAASRCIDFGPGALFLTTRPGIQPVESGRPEAGARLFLAEEHRSFPK</sequence>
<accession>A0A8X6JKV5</accession>
<gene>
    <name evidence="1" type="ORF">TNCT_79801</name>
</gene>
<name>A0A8X6JKV5_TRICU</name>